<accession>A0A0D0N1R6</accession>
<evidence type="ECO:0000256" key="1">
    <source>
        <dbReference type="ARBA" id="ARBA00005254"/>
    </source>
</evidence>
<dbReference type="OrthoDB" id="9148881at2"/>
<dbReference type="Proteomes" id="UP000032067">
    <property type="component" value="Unassembled WGS sequence"/>
</dbReference>
<dbReference type="Pfam" id="PF00378">
    <property type="entry name" value="ECH_1"/>
    <property type="match status" value="1"/>
</dbReference>
<dbReference type="InterPro" id="IPR018376">
    <property type="entry name" value="Enoyl-CoA_hyd/isom_CS"/>
</dbReference>
<dbReference type="AlphaFoldDB" id="A0A0D0N1R6"/>
<keyword evidence="2" id="KW-0456">Lyase</keyword>
<comment type="similarity">
    <text evidence="1 3">Belongs to the enoyl-CoA hydratase/isomerase family.</text>
</comment>
<comment type="caution">
    <text evidence="4">The sequence shown here is derived from an EMBL/GenBank/DDBJ whole genome shotgun (WGS) entry which is preliminary data.</text>
</comment>
<dbReference type="EMBL" id="JXQQ01000010">
    <property type="protein sequence ID" value="KIQ35305.1"/>
    <property type="molecule type" value="Genomic_DNA"/>
</dbReference>
<dbReference type="GO" id="GO:0006635">
    <property type="term" value="P:fatty acid beta-oxidation"/>
    <property type="evidence" value="ECO:0007669"/>
    <property type="project" value="TreeGrafter"/>
</dbReference>
<evidence type="ECO:0000256" key="3">
    <source>
        <dbReference type="RuleBase" id="RU003707"/>
    </source>
</evidence>
<protein>
    <submittedName>
        <fullName evidence="4">Enoyl-CoA hydratase</fullName>
    </submittedName>
</protein>
<dbReference type="InterPro" id="IPR001753">
    <property type="entry name" value="Enoyl-CoA_hydra/iso"/>
</dbReference>
<dbReference type="InterPro" id="IPR014748">
    <property type="entry name" value="Enoyl-CoA_hydra_C"/>
</dbReference>
<dbReference type="Gene3D" id="3.90.226.10">
    <property type="entry name" value="2-enoyl-CoA Hydratase, Chain A, domain 1"/>
    <property type="match status" value="1"/>
</dbReference>
<dbReference type="PROSITE" id="PS00166">
    <property type="entry name" value="ENOYL_COA_HYDRATASE"/>
    <property type="match status" value="1"/>
</dbReference>
<dbReference type="RefSeq" id="WP_042577709.1">
    <property type="nucleotide sequence ID" value="NZ_JXQQ01000010.1"/>
</dbReference>
<dbReference type="Gene3D" id="1.10.12.10">
    <property type="entry name" value="Lyase 2-enoyl-coa Hydratase, Chain A, domain 2"/>
    <property type="match status" value="1"/>
</dbReference>
<dbReference type="InterPro" id="IPR029045">
    <property type="entry name" value="ClpP/crotonase-like_dom_sf"/>
</dbReference>
<dbReference type="SUPFAM" id="SSF52096">
    <property type="entry name" value="ClpP/crotonase"/>
    <property type="match status" value="1"/>
</dbReference>
<dbReference type="PANTHER" id="PTHR11941">
    <property type="entry name" value="ENOYL-COA HYDRATASE-RELATED"/>
    <property type="match status" value="1"/>
</dbReference>
<dbReference type="GO" id="GO:0016829">
    <property type="term" value="F:lyase activity"/>
    <property type="evidence" value="ECO:0007669"/>
    <property type="project" value="UniProtKB-KW"/>
</dbReference>
<proteinExistence type="inferred from homology"/>
<gene>
    <name evidence="4" type="ORF">RT97_05205</name>
</gene>
<reference evidence="4 5" key="1">
    <citation type="submission" date="2014-12" db="EMBL/GenBank/DDBJ databases">
        <title>16Stimator: statistical estimation of ribosomal gene copy numbers from draft genome assemblies.</title>
        <authorList>
            <person name="Perisin M.A."/>
            <person name="Vetter M."/>
            <person name="Gilbert J.A."/>
            <person name="Bergelson J."/>
        </authorList>
    </citation>
    <scope>NUCLEOTIDE SEQUENCE [LARGE SCALE GENOMIC DNA]</scope>
    <source>
        <strain evidence="4 5">MEDvA23</strain>
    </source>
</reference>
<evidence type="ECO:0000313" key="5">
    <source>
        <dbReference type="Proteomes" id="UP000032067"/>
    </source>
</evidence>
<dbReference type="CDD" id="cd06558">
    <property type="entry name" value="crotonase-like"/>
    <property type="match status" value="1"/>
</dbReference>
<evidence type="ECO:0000256" key="2">
    <source>
        <dbReference type="ARBA" id="ARBA00023239"/>
    </source>
</evidence>
<name>A0A0D0N1R6_VARPD</name>
<sequence length="259" mass="27851">MTSLIQVERDDRIATVVLNKPDKMNAMDKSMWQGLTDAFAELSADDDLRCVVLRGAGGKAFSAGADIEEFRTSRANAAQAAAYGEITHRAMHAIAHSKHPTVAVIEGACVGGGLEIASVCDMRICGNSSRFGVPVNKLGLVMSFGELGGLVNLVGSAIALEIVLEGRVFDAREALEKRLVNRVVDDTEVLEQGYAAARRIAAGAPLVARWHKQFVRRLAEPAPLTDAENAEAYACFDTEDFQIGFQAFLAKARPVFTGR</sequence>
<evidence type="ECO:0000313" key="4">
    <source>
        <dbReference type="EMBL" id="KIQ35305.1"/>
    </source>
</evidence>
<dbReference type="PANTHER" id="PTHR11941:SF54">
    <property type="entry name" value="ENOYL-COA HYDRATASE, MITOCHONDRIAL"/>
    <property type="match status" value="1"/>
</dbReference>
<organism evidence="4 5">
    <name type="scientific">Variovorax paradoxus</name>
    <dbReference type="NCBI Taxonomy" id="34073"/>
    <lineage>
        <taxon>Bacteria</taxon>
        <taxon>Pseudomonadati</taxon>
        <taxon>Pseudomonadota</taxon>
        <taxon>Betaproteobacteria</taxon>
        <taxon>Burkholderiales</taxon>
        <taxon>Comamonadaceae</taxon>
        <taxon>Variovorax</taxon>
    </lineage>
</organism>